<dbReference type="EMBL" id="LN515532">
    <property type="protein sequence ID" value="CEA17121.1"/>
    <property type="molecule type" value="Genomic_DNA"/>
</dbReference>
<proteinExistence type="predicted"/>
<reference evidence="4 5" key="1">
    <citation type="submission" date="2014-08" db="EMBL/GenBank/DDBJ databases">
        <authorList>
            <person name="Wibberg D."/>
        </authorList>
    </citation>
    <scope>NUCLEOTIDE SEQUENCE [LARGE SCALE GENOMIC DNA]</scope>
    <source>
        <strain evidence="5">ING2-E5B</strain>
    </source>
</reference>
<dbReference type="Pfam" id="PF02518">
    <property type="entry name" value="HATPase_c"/>
    <property type="match status" value="1"/>
</dbReference>
<dbReference type="Gene3D" id="3.30.565.10">
    <property type="entry name" value="Histidine kinase-like ATPase, C-terminal domain"/>
    <property type="match status" value="1"/>
</dbReference>
<dbReference type="PROSITE" id="PS50109">
    <property type="entry name" value="HIS_KIN"/>
    <property type="match status" value="1"/>
</dbReference>
<dbReference type="PATRIC" id="fig|1562970.3.peg.2370"/>
<dbReference type="InterPro" id="IPR003594">
    <property type="entry name" value="HATPase_dom"/>
</dbReference>
<evidence type="ECO:0000313" key="5">
    <source>
        <dbReference type="Proteomes" id="UP000032417"/>
    </source>
</evidence>
<accession>A0A098C3X9</accession>
<name>A0A098C3X9_9BACT</name>
<organism evidence="4 5">
    <name type="scientific">Fermentimonas caenicola</name>
    <dbReference type="NCBI Taxonomy" id="1562970"/>
    <lineage>
        <taxon>Bacteria</taxon>
        <taxon>Pseudomonadati</taxon>
        <taxon>Bacteroidota</taxon>
        <taxon>Bacteroidia</taxon>
        <taxon>Bacteroidales</taxon>
        <taxon>Dysgonomonadaceae</taxon>
        <taxon>Fermentimonas</taxon>
    </lineage>
</organism>
<protein>
    <recommendedName>
        <fullName evidence="2">histidine kinase</fullName>
        <ecNumber evidence="2">2.7.13.3</ecNumber>
    </recommendedName>
</protein>
<dbReference type="PANTHER" id="PTHR43065:SF29">
    <property type="entry name" value="SENSOR PROTEIN KINASE FLES"/>
    <property type="match status" value="1"/>
</dbReference>
<dbReference type="PANTHER" id="PTHR43065">
    <property type="entry name" value="SENSOR HISTIDINE KINASE"/>
    <property type="match status" value="1"/>
</dbReference>
<dbReference type="GO" id="GO:0004673">
    <property type="term" value="F:protein histidine kinase activity"/>
    <property type="evidence" value="ECO:0007669"/>
    <property type="project" value="UniProtKB-EC"/>
</dbReference>
<dbReference type="InterPro" id="IPR036890">
    <property type="entry name" value="HATPase_C_sf"/>
</dbReference>
<dbReference type="EC" id="2.7.13.3" evidence="2"/>
<feature type="domain" description="Histidine kinase" evidence="3">
    <location>
        <begin position="1"/>
        <end position="106"/>
    </location>
</feature>
<dbReference type="HOGENOM" id="CLU_125323_0_0_10"/>
<dbReference type="KEGG" id="pbt:ING2E5B_2396"/>
<comment type="catalytic activity">
    <reaction evidence="1">
        <text>ATP + protein L-histidine = ADP + protein N-phospho-L-histidine.</text>
        <dbReference type="EC" id="2.7.13.3"/>
    </reaction>
</comment>
<dbReference type="InterPro" id="IPR004358">
    <property type="entry name" value="Sig_transdc_His_kin-like_C"/>
</dbReference>
<evidence type="ECO:0000313" key="4">
    <source>
        <dbReference type="EMBL" id="CEA17121.1"/>
    </source>
</evidence>
<dbReference type="PRINTS" id="PR00344">
    <property type="entry name" value="BCTRLSENSOR"/>
</dbReference>
<dbReference type="Proteomes" id="UP000032417">
    <property type="component" value="Chromosome 1"/>
</dbReference>
<dbReference type="STRING" id="1562970.ING2E5B_2396"/>
<dbReference type="OrthoDB" id="1046984at2"/>
<dbReference type="SMART" id="SM00387">
    <property type="entry name" value="HATPase_c"/>
    <property type="match status" value="1"/>
</dbReference>
<dbReference type="SUPFAM" id="SSF55874">
    <property type="entry name" value="ATPase domain of HSP90 chaperone/DNA topoisomerase II/histidine kinase"/>
    <property type="match status" value="1"/>
</dbReference>
<gene>
    <name evidence="4" type="ORF">ING2E5B_2396</name>
</gene>
<evidence type="ECO:0000256" key="2">
    <source>
        <dbReference type="ARBA" id="ARBA00012438"/>
    </source>
</evidence>
<evidence type="ECO:0000259" key="3">
    <source>
        <dbReference type="PROSITE" id="PS50109"/>
    </source>
</evidence>
<sequence>MVDMAMHMMDIAQNSIRAGAKNICISFFEDNDSNVLIFRIIDDGKGMSTKELNRLSDPFFTTRTTRKVGLGIPLLKMTCEQCGGHLTVTSESGVGTTVEATYRTDNPDCLPIGDIPGYLTMLLIANPLLRIRFSYKIDKEEFIIDSTELIEEGIDSQQQGVSGLIKSYIKDKLEQLILCRSEKSLLC</sequence>
<evidence type="ECO:0000256" key="1">
    <source>
        <dbReference type="ARBA" id="ARBA00000085"/>
    </source>
</evidence>
<dbReference type="AlphaFoldDB" id="A0A098C3X9"/>
<keyword evidence="5" id="KW-1185">Reference proteome</keyword>
<dbReference type="InterPro" id="IPR005467">
    <property type="entry name" value="His_kinase_dom"/>
</dbReference>